<organism evidence="2 3">
    <name type="scientific">Rozella allomycis (strain CSF55)</name>
    <dbReference type="NCBI Taxonomy" id="988480"/>
    <lineage>
        <taxon>Eukaryota</taxon>
        <taxon>Fungi</taxon>
        <taxon>Fungi incertae sedis</taxon>
        <taxon>Cryptomycota</taxon>
        <taxon>Cryptomycota incertae sedis</taxon>
        <taxon>Rozella</taxon>
    </lineage>
</organism>
<dbReference type="Proteomes" id="UP000281549">
    <property type="component" value="Unassembled WGS sequence"/>
</dbReference>
<sequence length="281" mass="32376">MALPIIIHAGGTTRHCWKTSTWTNTSPPTRKLLPRNNYASENTTKQKLKTIGIFPANPSSVSAIFVKQMIDTFFIALPVRDQDLASHIPATIPTTFHINEYSTTTIINNNNQLHDCRNKSQKGIMLKPTPILRWTFLSVAFTVTSTPKRTDGYHVSSHETFTNLEPLNALTTGNEWIIDTGCTSHMTNDRSVFKNFTPRNDYKIRIAKRRRHERRRSPTSITSNSLPRRHYQNFFSEHYFIEKKSDVIEVLKSMISNQNTYLDLELCDRTKVENTLMEVCR</sequence>
<accession>A0A4P9YFT4</accession>
<dbReference type="EMBL" id="ML005650">
    <property type="protein sequence ID" value="RKP17862.1"/>
    <property type="molecule type" value="Genomic_DNA"/>
</dbReference>
<dbReference type="AlphaFoldDB" id="A0A4P9YFT4"/>
<evidence type="ECO:0000313" key="2">
    <source>
        <dbReference type="EMBL" id="RKP17862.1"/>
    </source>
</evidence>
<dbReference type="Pfam" id="PF22936">
    <property type="entry name" value="Pol_BBD"/>
    <property type="match status" value="1"/>
</dbReference>
<name>A0A4P9YFT4_ROZAC</name>
<evidence type="ECO:0000259" key="1">
    <source>
        <dbReference type="Pfam" id="PF22936"/>
    </source>
</evidence>
<gene>
    <name evidence="2" type="ORF">ROZALSC1DRAFT_23790</name>
</gene>
<protein>
    <recommendedName>
        <fullName evidence="1">Retrovirus-related Pol polyprotein from transposon TNT 1-94-like beta-barrel domain-containing protein</fullName>
    </recommendedName>
</protein>
<dbReference type="InterPro" id="IPR054722">
    <property type="entry name" value="PolX-like_BBD"/>
</dbReference>
<feature type="domain" description="Retrovirus-related Pol polyprotein from transposon TNT 1-94-like beta-barrel" evidence="1">
    <location>
        <begin position="176"/>
        <end position="210"/>
    </location>
</feature>
<evidence type="ECO:0000313" key="3">
    <source>
        <dbReference type="Proteomes" id="UP000281549"/>
    </source>
</evidence>
<proteinExistence type="predicted"/>
<reference evidence="3" key="1">
    <citation type="journal article" date="2018" name="Nat. Microbiol.">
        <title>Leveraging single-cell genomics to expand the fungal tree of life.</title>
        <authorList>
            <person name="Ahrendt S.R."/>
            <person name="Quandt C.A."/>
            <person name="Ciobanu D."/>
            <person name="Clum A."/>
            <person name="Salamov A."/>
            <person name="Andreopoulos B."/>
            <person name="Cheng J.F."/>
            <person name="Woyke T."/>
            <person name="Pelin A."/>
            <person name="Henrissat B."/>
            <person name="Reynolds N.K."/>
            <person name="Benny G.L."/>
            <person name="Smith M.E."/>
            <person name="James T.Y."/>
            <person name="Grigoriev I.V."/>
        </authorList>
    </citation>
    <scope>NUCLEOTIDE SEQUENCE [LARGE SCALE GENOMIC DNA]</scope>
    <source>
        <strain evidence="3">CSF55</strain>
    </source>
</reference>